<keyword evidence="6" id="KW-0663">Pyridoxal phosphate</keyword>
<dbReference type="Gene3D" id="3.90.1150.10">
    <property type="entry name" value="Aspartate Aminotransferase, domain 1"/>
    <property type="match status" value="1"/>
</dbReference>
<comment type="caution">
    <text evidence="11">The sequence shown here is derived from an EMBL/GenBank/DDBJ whole genome shotgun (WGS) entry which is preliminary data.</text>
</comment>
<dbReference type="UniPathway" id="UPA00148"/>
<dbReference type="EMBL" id="QQSY01000001">
    <property type="protein sequence ID" value="RDJ00341.1"/>
    <property type="molecule type" value="Genomic_DNA"/>
</dbReference>
<dbReference type="OrthoDB" id="9799304at2"/>
<protein>
    <recommendedName>
        <fullName evidence="4">threonine-phosphate decarboxylase</fullName>
        <ecNumber evidence="4">4.1.1.81</ecNumber>
    </recommendedName>
    <alternativeName>
        <fullName evidence="8">L-threonine-O-3-phosphate decarboxylase</fullName>
    </alternativeName>
</protein>
<dbReference type="CDD" id="cd00609">
    <property type="entry name" value="AAT_like"/>
    <property type="match status" value="1"/>
</dbReference>
<dbReference type="InterPro" id="IPR004839">
    <property type="entry name" value="Aminotransferase_I/II_large"/>
</dbReference>
<reference evidence="11 12" key="1">
    <citation type="submission" date="2018-07" db="EMBL/GenBank/DDBJ databases">
        <title>Dyella solisilvae sp. nov., isolated from the pine and broad-leaved mixed forest soil.</title>
        <authorList>
            <person name="Gao Z."/>
            <person name="Qiu L."/>
        </authorList>
    </citation>
    <scope>NUCLEOTIDE SEQUENCE [LARGE SCALE GENOMIC DNA]</scope>
    <source>
        <strain evidence="11 12">DHG54</strain>
    </source>
</reference>
<dbReference type="NCBIfam" id="TIGR01140">
    <property type="entry name" value="L_thr_O3P_dcar"/>
    <property type="match status" value="1"/>
</dbReference>
<evidence type="ECO:0000256" key="2">
    <source>
        <dbReference type="ARBA" id="ARBA00003444"/>
    </source>
</evidence>
<dbReference type="SUPFAM" id="SSF53383">
    <property type="entry name" value="PLP-dependent transferases"/>
    <property type="match status" value="1"/>
</dbReference>
<evidence type="ECO:0000256" key="3">
    <source>
        <dbReference type="ARBA" id="ARBA00004953"/>
    </source>
</evidence>
<dbReference type="InterPro" id="IPR005860">
    <property type="entry name" value="CobD"/>
</dbReference>
<dbReference type="Proteomes" id="UP000254711">
    <property type="component" value="Unassembled WGS sequence"/>
</dbReference>
<keyword evidence="12" id="KW-1185">Reference proteome</keyword>
<dbReference type="InterPro" id="IPR015422">
    <property type="entry name" value="PyrdxlP-dep_Trfase_small"/>
</dbReference>
<dbReference type="Gene3D" id="3.40.640.10">
    <property type="entry name" value="Type I PLP-dependent aspartate aminotransferase-like (Major domain)"/>
    <property type="match status" value="1"/>
</dbReference>
<keyword evidence="5" id="KW-0169">Cobalamin biosynthesis</keyword>
<comment type="cofactor">
    <cofactor evidence="1">
        <name>pyridoxal 5'-phosphate</name>
        <dbReference type="ChEBI" id="CHEBI:597326"/>
    </cofactor>
</comment>
<dbReference type="InterPro" id="IPR015424">
    <property type="entry name" value="PyrdxlP-dep_Trfase"/>
</dbReference>
<dbReference type="InterPro" id="IPR015421">
    <property type="entry name" value="PyrdxlP-dep_Trfase_major"/>
</dbReference>
<dbReference type="AlphaFoldDB" id="A0A370KE19"/>
<dbReference type="Pfam" id="PF00155">
    <property type="entry name" value="Aminotran_1_2"/>
    <property type="match status" value="1"/>
</dbReference>
<organism evidence="11 12">
    <name type="scientific">Dyella solisilvae</name>
    <dbReference type="NCBI Taxonomy" id="1920168"/>
    <lineage>
        <taxon>Bacteria</taxon>
        <taxon>Pseudomonadati</taxon>
        <taxon>Pseudomonadota</taxon>
        <taxon>Gammaproteobacteria</taxon>
        <taxon>Lysobacterales</taxon>
        <taxon>Rhodanobacteraceae</taxon>
        <taxon>Dyella</taxon>
    </lineage>
</organism>
<evidence type="ECO:0000256" key="9">
    <source>
        <dbReference type="ARBA" id="ARBA00048531"/>
    </source>
</evidence>
<dbReference type="RefSeq" id="WP_114824066.1">
    <property type="nucleotide sequence ID" value="NZ_QQSY01000001.1"/>
</dbReference>
<evidence type="ECO:0000256" key="8">
    <source>
        <dbReference type="ARBA" id="ARBA00029996"/>
    </source>
</evidence>
<comment type="function">
    <text evidence="2">Decarboxylates L-threonine-O-3-phosphate to yield (R)-1-amino-2-propanol O-2-phosphate, the precursor for the linkage between the nucleotide loop and the corrin ring in cobalamin.</text>
</comment>
<dbReference type="EC" id="4.1.1.81" evidence="4"/>
<keyword evidence="7 11" id="KW-0456">Lyase</keyword>
<comment type="catalytic activity">
    <reaction evidence="9">
        <text>O-phospho-L-threonine + H(+) = (R)-1-aminopropan-2-yl phosphate + CO2</text>
        <dbReference type="Rhea" id="RHEA:11492"/>
        <dbReference type="ChEBI" id="CHEBI:15378"/>
        <dbReference type="ChEBI" id="CHEBI:16526"/>
        <dbReference type="ChEBI" id="CHEBI:58563"/>
        <dbReference type="ChEBI" id="CHEBI:58675"/>
        <dbReference type="EC" id="4.1.1.81"/>
    </reaction>
</comment>
<evidence type="ECO:0000259" key="10">
    <source>
        <dbReference type="Pfam" id="PF00155"/>
    </source>
</evidence>
<proteinExistence type="predicted"/>
<dbReference type="PANTHER" id="PTHR42885:SF1">
    <property type="entry name" value="THREONINE-PHOSPHATE DECARBOXYLASE"/>
    <property type="match status" value="1"/>
</dbReference>
<dbReference type="GO" id="GO:0048472">
    <property type="term" value="F:threonine-phosphate decarboxylase activity"/>
    <property type="evidence" value="ECO:0007669"/>
    <property type="project" value="UniProtKB-EC"/>
</dbReference>
<evidence type="ECO:0000313" key="11">
    <source>
        <dbReference type="EMBL" id="RDJ00341.1"/>
    </source>
</evidence>
<gene>
    <name evidence="11" type="ORF">DVT68_05945</name>
</gene>
<evidence type="ECO:0000256" key="7">
    <source>
        <dbReference type="ARBA" id="ARBA00023239"/>
    </source>
</evidence>
<dbReference type="PANTHER" id="PTHR42885">
    <property type="entry name" value="HISTIDINOL-PHOSPHATE AMINOTRANSFERASE-RELATED"/>
    <property type="match status" value="1"/>
</dbReference>
<dbReference type="PROSITE" id="PS00105">
    <property type="entry name" value="AA_TRANSFER_CLASS_1"/>
    <property type="match status" value="1"/>
</dbReference>
<sequence length="332" mass="35613">MLEHGGRLLRAAREYGIAPEQWLDLSTGISPFAWPLPTISARAWQRLPEDDDGLLEVACRYYGAPDVLPVAGSQAAIQGLPRLRAPSRVGVIAPGYAEHAHAWRNAGHQVRVLPAATLLAAVDEFDVLVLIHPNNPGGERFDPDVLLACHARLAARGGWLIVDEAFMDATPADSLCPWSGREGLIVLRSVGKFFALAGARAGFVCGSAGVLLALRELLGPWTVSGPTRYVVQQALGDAAWQQAARDWLHAASARLGALLTAHGLAPTAGSAFFQWRCDERARQLHHALAARGILTRLFDEPSSLRFGLPGDDAAFDRLAVALGELDLQESIA</sequence>
<evidence type="ECO:0000313" key="12">
    <source>
        <dbReference type="Proteomes" id="UP000254711"/>
    </source>
</evidence>
<name>A0A370KE19_9GAMM</name>
<feature type="domain" description="Aminotransferase class I/classII large" evidence="10">
    <location>
        <begin position="61"/>
        <end position="321"/>
    </location>
</feature>
<dbReference type="GO" id="GO:0030170">
    <property type="term" value="F:pyridoxal phosphate binding"/>
    <property type="evidence" value="ECO:0007669"/>
    <property type="project" value="InterPro"/>
</dbReference>
<dbReference type="GO" id="GO:0009236">
    <property type="term" value="P:cobalamin biosynthetic process"/>
    <property type="evidence" value="ECO:0007669"/>
    <property type="project" value="UniProtKB-UniPathway"/>
</dbReference>
<evidence type="ECO:0000256" key="1">
    <source>
        <dbReference type="ARBA" id="ARBA00001933"/>
    </source>
</evidence>
<evidence type="ECO:0000256" key="5">
    <source>
        <dbReference type="ARBA" id="ARBA00022573"/>
    </source>
</evidence>
<dbReference type="InterPro" id="IPR004838">
    <property type="entry name" value="NHTrfase_class1_PyrdxlP-BS"/>
</dbReference>
<evidence type="ECO:0000256" key="4">
    <source>
        <dbReference type="ARBA" id="ARBA00012285"/>
    </source>
</evidence>
<comment type="pathway">
    <text evidence="3">Cofactor biosynthesis; adenosylcobalamin biosynthesis.</text>
</comment>
<accession>A0A370KE19</accession>
<evidence type="ECO:0000256" key="6">
    <source>
        <dbReference type="ARBA" id="ARBA00022898"/>
    </source>
</evidence>